<dbReference type="STRING" id="118168.MC7420_2628"/>
<dbReference type="InterPro" id="IPR021153">
    <property type="entry name" value="HrcA_C"/>
</dbReference>
<evidence type="ECO:0000256" key="2">
    <source>
        <dbReference type="ARBA" id="ARBA00023015"/>
    </source>
</evidence>
<dbReference type="PANTHER" id="PTHR34824:SF1">
    <property type="entry name" value="HEAT-INDUCIBLE TRANSCRIPTION REPRESSOR HRCA"/>
    <property type="match status" value="1"/>
</dbReference>
<comment type="similarity">
    <text evidence="5">Belongs to the HrcA family.</text>
</comment>
<dbReference type="Gene3D" id="1.10.10.10">
    <property type="entry name" value="Winged helix-like DNA-binding domain superfamily/Winged helix DNA-binding domain"/>
    <property type="match status" value="1"/>
</dbReference>
<dbReference type="InterPro" id="IPR036390">
    <property type="entry name" value="WH_DNA-bd_sf"/>
</dbReference>
<dbReference type="InterPro" id="IPR023120">
    <property type="entry name" value="WHTH_transcript_rep_HrcA_IDD"/>
</dbReference>
<dbReference type="InterPro" id="IPR029016">
    <property type="entry name" value="GAF-like_dom_sf"/>
</dbReference>
<keyword evidence="8" id="KW-1185">Reference proteome</keyword>
<accession>B4VYF5</accession>
<keyword evidence="2 5" id="KW-0805">Transcription regulation</keyword>
<dbReference type="GO" id="GO:0045892">
    <property type="term" value="P:negative regulation of DNA-templated transcription"/>
    <property type="evidence" value="ECO:0007669"/>
    <property type="project" value="UniProtKB-UniRule"/>
</dbReference>
<protein>
    <recommendedName>
        <fullName evidence="5">Heat-inducible transcription repressor HrcA</fullName>
    </recommendedName>
</protein>
<dbReference type="PIRSF" id="PIRSF005485">
    <property type="entry name" value="HrcA"/>
    <property type="match status" value="1"/>
</dbReference>
<sequence>MSVHVSLNSRQQHILWATIRHYIATAEPVGSKVLAHEYDLSVSPATIRSCMSVLEKSGLLYQPHTSAGRVPSDSGYRIYVDRLIKPSNTLGRQAETLLSDHLKGDDFNFEALLRDAGQILSTLSGYITLITLPQTQTTRLRHLQLVSVAPGRVMLIVVTDAYQTQSIVMELPSVSEDDPPDEAAVEQELQILSNFLSSKLRGRSLGELVNLDWSELDREFAQYADFLKKVLAELTRPMKTSVATPILVRGIAELLRQPEFAELQQVQMLLHLLEEEQEQLWPLIFELPDNLNSKRRAKVRIGSENPLEPMQTCTLVSATYEQDNLPVGSVGILGPTRMLYENAIALVEATADYLTEALSQVA</sequence>
<evidence type="ECO:0000256" key="4">
    <source>
        <dbReference type="ARBA" id="ARBA00023163"/>
    </source>
</evidence>
<dbReference type="Pfam" id="PF01628">
    <property type="entry name" value="HrcA"/>
    <property type="match status" value="1"/>
</dbReference>
<dbReference type="InterPro" id="IPR036388">
    <property type="entry name" value="WH-like_DNA-bd_sf"/>
</dbReference>
<dbReference type="RefSeq" id="WP_006103812.1">
    <property type="nucleotide sequence ID" value="NZ_DS989860.1"/>
</dbReference>
<feature type="domain" description="Heat-inducible transcription repressor HrcA C-terminal" evidence="6">
    <location>
        <begin position="110"/>
        <end position="344"/>
    </location>
</feature>
<evidence type="ECO:0000313" key="7">
    <source>
        <dbReference type="EMBL" id="EDX73010.1"/>
    </source>
</evidence>
<evidence type="ECO:0000256" key="1">
    <source>
        <dbReference type="ARBA" id="ARBA00022491"/>
    </source>
</evidence>
<reference evidence="7 8" key="1">
    <citation type="submission" date="2008-07" db="EMBL/GenBank/DDBJ databases">
        <authorList>
            <person name="Tandeau de Marsac N."/>
            <person name="Ferriera S."/>
            <person name="Johnson J."/>
            <person name="Kravitz S."/>
            <person name="Beeson K."/>
            <person name="Sutton G."/>
            <person name="Rogers Y.-H."/>
            <person name="Friedman R."/>
            <person name="Frazier M."/>
            <person name="Venter J.C."/>
        </authorList>
    </citation>
    <scope>NUCLEOTIDE SEQUENCE [LARGE SCALE GENOMIC DNA]</scope>
    <source>
        <strain evidence="7 8">PCC 7420</strain>
    </source>
</reference>
<dbReference type="EMBL" id="DS989860">
    <property type="protein sequence ID" value="EDX73010.1"/>
    <property type="molecule type" value="Genomic_DNA"/>
</dbReference>
<dbReference type="GO" id="GO:0003677">
    <property type="term" value="F:DNA binding"/>
    <property type="evidence" value="ECO:0007669"/>
    <property type="project" value="InterPro"/>
</dbReference>
<evidence type="ECO:0000259" key="6">
    <source>
        <dbReference type="Pfam" id="PF01628"/>
    </source>
</evidence>
<dbReference type="Gene3D" id="3.30.450.40">
    <property type="match status" value="1"/>
</dbReference>
<dbReference type="HOGENOM" id="CLU_050019_1_0_3"/>
<dbReference type="AlphaFoldDB" id="B4VYF5"/>
<organism evidence="7 8">
    <name type="scientific">Coleofasciculus chthonoplastes PCC 7420</name>
    <dbReference type="NCBI Taxonomy" id="118168"/>
    <lineage>
        <taxon>Bacteria</taxon>
        <taxon>Bacillati</taxon>
        <taxon>Cyanobacteriota</taxon>
        <taxon>Cyanophyceae</taxon>
        <taxon>Coleofasciculales</taxon>
        <taxon>Coleofasciculaceae</taxon>
        <taxon>Coleofasciculus</taxon>
    </lineage>
</organism>
<evidence type="ECO:0000256" key="3">
    <source>
        <dbReference type="ARBA" id="ARBA00023016"/>
    </source>
</evidence>
<dbReference type="HAMAP" id="MF_00081">
    <property type="entry name" value="HrcA"/>
    <property type="match status" value="1"/>
</dbReference>
<keyword evidence="4 5" id="KW-0804">Transcription</keyword>
<dbReference type="Proteomes" id="UP000003835">
    <property type="component" value="Unassembled WGS sequence"/>
</dbReference>
<gene>
    <name evidence="5" type="primary">hrcA</name>
    <name evidence="7" type="ORF">MC7420_2628</name>
</gene>
<dbReference type="SUPFAM" id="SSF46785">
    <property type="entry name" value="Winged helix' DNA-binding domain"/>
    <property type="match status" value="1"/>
</dbReference>
<proteinExistence type="inferred from homology"/>
<dbReference type="Gene3D" id="3.30.390.60">
    <property type="entry name" value="Heat-inducible transcription repressor hrca homolog, domain 3"/>
    <property type="match status" value="1"/>
</dbReference>
<dbReference type="InterPro" id="IPR002571">
    <property type="entry name" value="HrcA"/>
</dbReference>
<dbReference type="PANTHER" id="PTHR34824">
    <property type="entry name" value="HEAT-INDUCIBLE TRANSCRIPTION REPRESSOR HRCA"/>
    <property type="match status" value="1"/>
</dbReference>
<comment type="function">
    <text evidence="5">Negative regulator of class I heat shock genes (grpE-dnaK-dnaJ and groELS operons). Prevents heat-shock induction of these operons.</text>
</comment>
<dbReference type="eggNOG" id="COG1420">
    <property type="taxonomic scope" value="Bacteria"/>
</dbReference>
<name>B4VYF5_9CYAN</name>
<evidence type="ECO:0000313" key="8">
    <source>
        <dbReference type="Proteomes" id="UP000003835"/>
    </source>
</evidence>
<keyword evidence="3 5" id="KW-0346">Stress response</keyword>
<dbReference type="SUPFAM" id="SSF55781">
    <property type="entry name" value="GAF domain-like"/>
    <property type="match status" value="1"/>
</dbReference>
<dbReference type="NCBIfam" id="TIGR00331">
    <property type="entry name" value="hrcA"/>
    <property type="match status" value="1"/>
</dbReference>
<evidence type="ECO:0000256" key="5">
    <source>
        <dbReference type="HAMAP-Rule" id="MF_00081"/>
    </source>
</evidence>
<dbReference type="OrthoDB" id="9783139at2"/>
<keyword evidence="1 5" id="KW-0678">Repressor</keyword>